<accession>A0A2H4VSJ2</accession>
<dbReference type="SUPFAM" id="SSF69336">
    <property type="entry name" value="Alpha subunit of glutamate synthase, C-terminal domain"/>
    <property type="match status" value="1"/>
</dbReference>
<gene>
    <name evidence="7" type="ORF">BK009_10370</name>
    <name evidence="8" type="ORF">HG719_04970</name>
</gene>
<dbReference type="CDD" id="cd00980">
    <property type="entry name" value="FwdC/FmdC"/>
    <property type="match status" value="1"/>
</dbReference>
<dbReference type="EMBL" id="JABBYL010000017">
    <property type="protein sequence ID" value="NMO09190.1"/>
    <property type="molecule type" value="Genomic_DNA"/>
</dbReference>
<evidence type="ECO:0000256" key="1">
    <source>
        <dbReference type="ARBA" id="ARBA00004830"/>
    </source>
</evidence>
<protein>
    <recommendedName>
        <fullName evidence="2">formylmethanofuran dehydrogenase</fullName>
        <ecNumber evidence="2">1.2.7.12</ecNumber>
    </recommendedName>
</protein>
<evidence type="ECO:0000256" key="2">
    <source>
        <dbReference type="ARBA" id="ARBA00012692"/>
    </source>
</evidence>
<evidence type="ECO:0000313" key="8">
    <source>
        <dbReference type="EMBL" id="NMO09190.1"/>
    </source>
</evidence>
<dbReference type="GeneID" id="35123561"/>
<dbReference type="AlphaFoldDB" id="A0A2H4VSJ2"/>
<reference evidence="8 10" key="2">
    <citation type="submission" date="2020-04" db="EMBL/GenBank/DDBJ databases">
        <title>Draft genome of Methanobacterium subterraneum isolated from animal feces.</title>
        <authorList>
            <person name="Ouboter H.T."/>
            <person name="Berger S."/>
            <person name="Gungor E."/>
            <person name="Jetten M.S.M."/>
            <person name="Welte C.U."/>
        </authorList>
    </citation>
    <scope>NUCLEOTIDE SEQUENCE [LARGE SCALE GENOMIC DNA]</scope>
    <source>
        <strain evidence="8">HO_2020</strain>
    </source>
</reference>
<organism evidence="7 9">
    <name type="scientific">Methanobacterium subterraneum</name>
    <dbReference type="NCBI Taxonomy" id="59277"/>
    <lineage>
        <taxon>Archaea</taxon>
        <taxon>Methanobacteriati</taxon>
        <taxon>Methanobacteriota</taxon>
        <taxon>Methanomada group</taxon>
        <taxon>Methanobacteria</taxon>
        <taxon>Methanobacteriales</taxon>
        <taxon>Methanobacteriaceae</taxon>
        <taxon>Methanobacterium</taxon>
    </lineage>
</organism>
<keyword evidence="5" id="KW-0560">Oxidoreductase</keyword>
<keyword evidence="4" id="KW-0484">Methanogenesis</keyword>
<dbReference type="Gene3D" id="2.160.20.60">
    <property type="entry name" value="Glutamate synthase, alpha subunit, C-terminal domain"/>
    <property type="match status" value="2"/>
</dbReference>
<keyword evidence="3" id="KW-0677">Repeat</keyword>
<comment type="pathway">
    <text evidence="1">One-carbon metabolism; methanogenesis from CO(2); 5,10-methenyl-5,6,7,8-tetrahydromethanopterin from CO(2): step 1/3.</text>
</comment>
<dbReference type="Proteomes" id="UP000232631">
    <property type="component" value="Chromosome"/>
</dbReference>
<dbReference type="UniPathway" id="UPA00640">
    <property type="reaction ID" value="UER00692"/>
</dbReference>
<dbReference type="InterPro" id="IPR017550">
    <property type="entry name" value="Formylmethanofuran_DH_suC"/>
</dbReference>
<evidence type="ECO:0000256" key="3">
    <source>
        <dbReference type="ARBA" id="ARBA00022737"/>
    </source>
</evidence>
<keyword evidence="9" id="KW-1185">Reference proteome</keyword>
<dbReference type="RefSeq" id="WP_100907292.1">
    <property type="nucleotide sequence ID" value="NZ_CP017768.1"/>
</dbReference>
<dbReference type="InterPro" id="IPR036485">
    <property type="entry name" value="Glu_synth_asu_C_sf"/>
</dbReference>
<dbReference type="GO" id="GO:0018493">
    <property type="term" value="F:formylmethanofuran dehydrogenase activity"/>
    <property type="evidence" value="ECO:0007669"/>
    <property type="project" value="UniProtKB-EC"/>
</dbReference>
<evidence type="ECO:0000256" key="5">
    <source>
        <dbReference type="ARBA" id="ARBA00023002"/>
    </source>
</evidence>
<dbReference type="EMBL" id="CP017768">
    <property type="protein sequence ID" value="AUB61046.1"/>
    <property type="molecule type" value="Genomic_DNA"/>
</dbReference>
<sequence>MITLTPKEQPEVPIEIDTITPDSLAGKTIDEIKNIPILHGNGQVPLADFFEVEGEAGATAAETKILIDGDVSQTKRIGQGMTAGEITVKGNVNMYVGAEMEGGLITVEGNANGWAGQNMRGGELEILGDAGDYVGASYRGDWRGMSGGKITIHGNAKSEIAEYMNGGKLIVKGDVSIMPGIHMNNGVLIIEGNVIARAGGEMAGGTIVIKGIIDEFLAGFEYLGVEKDIEVEGEVIPGAFYKFKGDYAIKGASGIIYAAVAGNAHIAP</sequence>
<name>A0A2H4VSJ2_9EURY</name>
<proteinExistence type="predicted"/>
<reference evidence="7 9" key="1">
    <citation type="submission" date="2016-10" db="EMBL/GenBank/DDBJ databases">
        <title>Comparative genomics between deep and shallow subseafloor isolates.</title>
        <authorList>
            <person name="Ishii S."/>
            <person name="Miller J.R."/>
            <person name="Sutton G."/>
            <person name="Suzuki S."/>
            <person name="Methe B."/>
            <person name="Inagaki F."/>
            <person name="Imachi H."/>
        </authorList>
    </citation>
    <scope>NUCLEOTIDE SEQUENCE [LARGE SCALE GENOMIC DNA]</scope>
    <source>
        <strain evidence="7 9">A8p</strain>
    </source>
</reference>
<evidence type="ECO:0000313" key="9">
    <source>
        <dbReference type="Proteomes" id="UP000232631"/>
    </source>
</evidence>
<evidence type="ECO:0000313" key="10">
    <source>
        <dbReference type="Proteomes" id="UP000591058"/>
    </source>
</evidence>
<comment type="catalytic activity">
    <reaction evidence="6">
        <text>N-formylmethanofuran + 2 oxidized [2Fe-2S]-[ferredoxin] + H2O = methanofuran + 2 reduced [2Fe-2S]-[ferredoxin] + CO2 + H(+)</text>
        <dbReference type="Rhea" id="RHEA:19841"/>
        <dbReference type="Rhea" id="RHEA-COMP:10000"/>
        <dbReference type="Rhea" id="RHEA-COMP:10001"/>
        <dbReference type="ChEBI" id="CHEBI:15377"/>
        <dbReference type="ChEBI" id="CHEBI:15378"/>
        <dbReference type="ChEBI" id="CHEBI:16526"/>
        <dbReference type="ChEBI" id="CHEBI:33737"/>
        <dbReference type="ChEBI" id="CHEBI:33738"/>
        <dbReference type="ChEBI" id="CHEBI:57727"/>
        <dbReference type="ChEBI" id="CHEBI:58151"/>
        <dbReference type="EC" id="1.2.7.12"/>
    </reaction>
</comment>
<dbReference type="NCBIfam" id="TIGR03122">
    <property type="entry name" value="one_C_dehyd_C"/>
    <property type="match status" value="1"/>
</dbReference>
<dbReference type="GO" id="GO:0046914">
    <property type="term" value="F:transition metal ion binding"/>
    <property type="evidence" value="ECO:0007669"/>
    <property type="project" value="InterPro"/>
</dbReference>
<evidence type="ECO:0000256" key="4">
    <source>
        <dbReference type="ARBA" id="ARBA00022994"/>
    </source>
</evidence>
<dbReference type="PANTHER" id="PTHR39673:SF5">
    <property type="entry name" value="TUNGSTEN-CONTAINING FORMYLMETHANOFURAN DEHYDROGENASE 2 SUBUNIT C"/>
    <property type="match status" value="1"/>
</dbReference>
<dbReference type="PANTHER" id="PTHR39673">
    <property type="entry name" value="TUNGSTEN FORMYLMETHANOFURAN DEHYDROGENASE, SUBUNIT C (FWDC)"/>
    <property type="match status" value="1"/>
</dbReference>
<evidence type="ECO:0000256" key="6">
    <source>
        <dbReference type="ARBA" id="ARBA00048228"/>
    </source>
</evidence>
<dbReference type="Proteomes" id="UP000591058">
    <property type="component" value="Unassembled WGS sequence"/>
</dbReference>
<dbReference type="KEGG" id="msub:BK009_10370"/>
<evidence type="ECO:0000313" key="7">
    <source>
        <dbReference type="EMBL" id="AUB61046.1"/>
    </source>
</evidence>
<dbReference type="GO" id="GO:0019386">
    <property type="term" value="P:methanogenesis, from carbon dioxide"/>
    <property type="evidence" value="ECO:0007669"/>
    <property type="project" value="UniProtKB-UniPathway"/>
</dbReference>
<dbReference type="EC" id="1.2.7.12" evidence="2"/>